<evidence type="ECO:0000313" key="6">
    <source>
        <dbReference type="Proteomes" id="UP000019373"/>
    </source>
</evidence>
<keyword evidence="2 3" id="KW-0040">ANK repeat</keyword>
<dbReference type="OMA" id="THLECVK"/>
<proteinExistence type="predicted"/>
<dbReference type="PANTHER" id="PTHR24161:SF124">
    <property type="entry name" value="TRANSIENT RECEPTOR POTENTIAL CHANNEL PYREXIA"/>
    <property type="match status" value="1"/>
</dbReference>
<keyword evidence="1" id="KW-0677">Repeat</keyword>
<organism evidence="5 6">
    <name type="scientific">Endocarpon pusillum (strain Z07020 / HMAS-L-300199)</name>
    <name type="common">Lichen-forming fungus</name>
    <dbReference type="NCBI Taxonomy" id="1263415"/>
    <lineage>
        <taxon>Eukaryota</taxon>
        <taxon>Fungi</taxon>
        <taxon>Dikarya</taxon>
        <taxon>Ascomycota</taxon>
        <taxon>Pezizomycotina</taxon>
        <taxon>Eurotiomycetes</taxon>
        <taxon>Chaetothyriomycetidae</taxon>
        <taxon>Verrucariales</taxon>
        <taxon>Verrucariaceae</taxon>
        <taxon>Endocarpon</taxon>
    </lineage>
</organism>
<dbReference type="RefSeq" id="XP_007805615.1">
    <property type="nucleotide sequence ID" value="XM_007807424.1"/>
</dbReference>
<dbReference type="SUPFAM" id="SSF48403">
    <property type="entry name" value="Ankyrin repeat"/>
    <property type="match status" value="1"/>
</dbReference>
<evidence type="ECO:0000256" key="4">
    <source>
        <dbReference type="SAM" id="MobiDB-lite"/>
    </source>
</evidence>
<evidence type="ECO:0000256" key="1">
    <source>
        <dbReference type="ARBA" id="ARBA00022737"/>
    </source>
</evidence>
<evidence type="ECO:0000313" key="5">
    <source>
        <dbReference type="EMBL" id="ERF68715.1"/>
    </source>
</evidence>
<dbReference type="PROSITE" id="PS50088">
    <property type="entry name" value="ANK_REPEAT"/>
    <property type="match status" value="1"/>
</dbReference>
<feature type="region of interest" description="Disordered" evidence="4">
    <location>
        <begin position="179"/>
        <end position="203"/>
    </location>
</feature>
<reference evidence="6" key="1">
    <citation type="journal article" date="2014" name="BMC Genomics">
        <title>Genome characteristics reveal the impact of lichenization on lichen-forming fungus Endocarpon pusillum Hedwig (Verrucariales, Ascomycota).</title>
        <authorList>
            <person name="Wang Y.-Y."/>
            <person name="Liu B."/>
            <person name="Zhang X.-Y."/>
            <person name="Zhou Q.-M."/>
            <person name="Zhang T."/>
            <person name="Li H."/>
            <person name="Yu Y.-F."/>
            <person name="Zhang X.-L."/>
            <person name="Hao X.-Y."/>
            <person name="Wang M."/>
            <person name="Wang L."/>
            <person name="Wei J.-C."/>
        </authorList>
    </citation>
    <scope>NUCLEOTIDE SEQUENCE [LARGE SCALE GENOMIC DNA]</scope>
    <source>
        <strain evidence="6">Z07020 / HMAS-L-300199</strain>
    </source>
</reference>
<dbReference type="EMBL" id="KE721499">
    <property type="protein sequence ID" value="ERF68715.1"/>
    <property type="molecule type" value="Genomic_DNA"/>
</dbReference>
<dbReference type="eggNOG" id="KOG0504">
    <property type="taxonomic scope" value="Eukaryota"/>
</dbReference>
<dbReference type="Gene3D" id="1.25.40.20">
    <property type="entry name" value="Ankyrin repeat-containing domain"/>
    <property type="match status" value="1"/>
</dbReference>
<evidence type="ECO:0000256" key="2">
    <source>
        <dbReference type="ARBA" id="ARBA00023043"/>
    </source>
</evidence>
<dbReference type="Pfam" id="PF12796">
    <property type="entry name" value="Ank_2"/>
    <property type="match status" value="1"/>
</dbReference>
<feature type="repeat" description="ANK" evidence="3">
    <location>
        <begin position="108"/>
        <end position="140"/>
    </location>
</feature>
<evidence type="ECO:0000256" key="3">
    <source>
        <dbReference type="PROSITE-ProRule" id="PRU00023"/>
    </source>
</evidence>
<dbReference type="Proteomes" id="UP000019373">
    <property type="component" value="Unassembled WGS sequence"/>
</dbReference>
<dbReference type="OrthoDB" id="10057496at2759"/>
<dbReference type="InterPro" id="IPR002110">
    <property type="entry name" value="Ankyrin_rpt"/>
</dbReference>
<dbReference type="PANTHER" id="PTHR24161">
    <property type="entry name" value="ANK_REP_REGION DOMAIN-CONTAINING PROTEIN-RELATED"/>
    <property type="match status" value="1"/>
</dbReference>
<gene>
    <name evidence="5" type="ORF">EPUS_07133</name>
</gene>
<accession>U1HF70</accession>
<sequence>MSTLSLGAEELDDLTYYARTGDLDALKATITHISSSYSCPQDTVLAATLDEDDDKPELSSGCCLLHWPAANGNEAILSYLLSLLSSKPDSTGGPVKSTSTLINHRNKNGNTPLHWAAVNGHLPCVKALVNAGADPLITNNAGHDALYEADSSAKEGGREVAEWILANCAGLEKVSNGEVTGAETVAQDEGEADDLMDDLTNET</sequence>
<dbReference type="InterPro" id="IPR036770">
    <property type="entry name" value="Ankyrin_rpt-contain_sf"/>
</dbReference>
<keyword evidence="6" id="KW-1185">Reference proteome</keyword>
<dbReference type="SMART" id="SM00248">
    <property type="entry name" value="ANK"/>
    <property type="match status" value="2"/>
</dbReference>
<dbReference type="HOGENOM" id="CLU_000134_20_0_1"/>
<feature type="compositionally biased region" description="Acidic residues" evidence="4">
    <location>
        <begin position="186"/>
        <end position="203"/>
    </location>
</feature>
<dbReference type="PROSITE" id="PS50297">
    <property type="entry name" value="ANK_REP_REGION"/>
    <property type="match status" value="1"/>
</dbReference>
<protein>
    <submittedName>
        <fullName evidence="5">Uncharacterized protein</fullName>
    </submittedName>
</protein>
<dbReference type="AlphaFoldDB" id="U1HF70"/>
<dbReference type="GeneID" id="19242020"/>
<name>U1HF70_ENDPU</name>